<feature type="domain" description="ASCH" evidence="1">
    <location>
        <begin position="4"/>
        <end position="93"/>
    </location>
</feature>
<dbReference type="AlphaFoldDB" id="A0A5Q2F648"/>
<dbReference type="SUPFAM" id="SSF88697">
    <property type="entry name" value="PUA domain-like"/>
    <property type="match status" value="1"/>
</dbReference>
<gene>
    <name evidence="2" type="ORF">Rai3103_00660</name>
</gene>
<dbReference type="InterPro" id="IPR015947">
    <property type="entry name" value="PUA-like_sf"/>
</dbReference>
<accession>A0A5Q2F648</accession>
<dbReference type="Proteomes" id="UP000386847">
    <property type="component" value="Chromosome"/>
</dbReference>
<proteinExistence type="predicted"/>
<protein>
    <submittedName>
        <fullName evidence="2">ASCH domain-containing protein</fullName>
    </submittedName>
</protein>
<dbReference type="EMBL" id="CP045725">
    <property type="protein sequence ID" value="QGF22442.1"/>
    <property type="molecule type" value="Genomic_DNA"/>
</dbReference>
<dbReference type="KEGG" id="rain:Rai3103_00660"/>
<evidence type="ECO:0000313" key="3">
    <source>
        <dbReference type="Proteomes" id="UP000386847"/>
    </source>
</evidence>
<dbReference type="Pfam" id="PF04266">
    <property type="entry name" value="ASCH"/>
    <property type="match status" value="1"/>
</dbReference>
<name>A0A5Q2F648_9ACTN</name>
<sequence length="146" mass="16376">MKTLTVRQPWARLIMAGIKHHETRTWTTAHRGQLAIHAGMTWAADAPCRREPSGMFVADEPLRRALGQPDPNGLTWSDQRGAILGEVTLVDVVETSAYRPTDLERLLGDYGRGLYAWVLADPIAYAHPIRAKGRLGLWNWQHSPTD</sequence>
<evidence type="ECO:0000259" key="1">
    <source>
        <dbReference type="Pfam" id="PF04266"/>
    </source>
</evidence>
<keyword evidence="3" id="KW-1185">Reference proteome</keyword>
<dbReference type="Gene3D" id="2.30.130.30">
    <property type="entry name" value="Hypothetical protein"/>
    <property type="match status" value="1"/>
</dbReference>
<dbReference type="CDD" id="cd06554">
    <property type="entry name" value="ASCH_ASC-1_like"/>
    <property type="match status" value="1"/>
</dbReference>
<dbReference type="RefSeq" id="WP_153570952.1">
    <property type="nucleotide sequence ID" value="NZ_CP045725.1"/>
</dbReference>
<dbReference type="InterPro" id="IPR007374">
    <property type="entry name" value="ASCH_domain"/>
</dbReference>
<organism evidence="2 3">
    <name type="scientific">Raineyella fluvialis</name>
    <dbReference type="NCBI Taxonomy" id="2662261"/>
    <lineage>
        <taxon>Bacteria</taxon>
        <taxon>Bacillati</taxon>
        <taxon>Actinomycetota</taxon>
        <taxon>Actinomycetes</taxon>
        <taxon>Propionibacteriales</taxon>
        <taxon>Propionibacteriaceae</taxon>
        <taxon>Raineyella</taxon>
    </lineage>
</organism>
<reference evidence="2 3" key="1">
    <citation type="submission" date="2019-10" db="EMBL/GenBank/DDBJ databases">
        <title>Genomic analysis of Raineyella sp. CBA3103.</title>
        <authorList>
            <person name="Roh S.W."/>
        </authorList>
    </citation>
    <scope>NUCLEOTIDE SEQUENCE [LARGE SCALE GENOMIC DNA]</scope>
    <source>
        <strain evidence="2 3">CBA3103</strain>
    </source>
</reference>
<evidence type="ECO:0000313" key="2">
    <source>
        <dbReference type="EMBL" id="QGF22442.1"/>
    </source>
</evidence>